<proteinExistence type="predicted"/>
<name>A0A835M915_9MAGN</name>
<dbReference type="PANTHER" id="PTHR31676:SF10">
    <property type="entry name" value="EXPRESSED PROTEIN"/>
    <property type="match status" value="1"/>
</dbReference>
<sequence>MSLVTEEIKAKAEVYYGAEICGEKGKLLLEEMGLPNGILPLDNIEECGYAKDTGFFWFKRKERKEFYWQNAGKLVCYDPEVTGYVEKSKIKKMKGIKSKELSIWISISEVSVKNPPTAKVTFKGTAGLFMTYPLSYFVIQEEKNM</sequence>
<dbReference type="PANTHER" id="PTHR31676">
    <property type="entry name" value="T31J12.3 PROTEIN-RELATED"/>
    <property type="match status" value="1"/>
</dbReference>
<comment type="caution">
    <text evidence="1">The sequence shown here is derived from an EMBL/GenBank/DDBJ whole genome shotgun (WGS) entry which is preliminary data.</text>
</comment>
<dbReference type="Pfam" id="PF04398">
    <property type="entry name" value="DUF538"/>
    <property type="match status" value="1"/>
</dbReference>
<gene>
    <name evidence="1" type="ORF">IFM89_015299</name>
</gene>
<protein>
    <recommendedName>
        <fullName evidence="3">DUF538 domain-containing protein</fullName>
    </recommendedName>
</protein>
<dbReference type="AlphaFoldDB" id="A0A835M915"/>
<dbReference type="EMBL" id="JADFTS010000002">
    <property type="protein sequence ID" value="KAF9620902.1"/>
    <property type="molecule type" value="Genomic_DNA"/>
</dbReference>
<keyword evidence="2" id="KW-1185">Reference proteome</keyword>
<evidence type="ECO:0008006" key="3">
    <source>
        <dbReference type="Google" id="ProtNLM"/>
    </source>
</evidence>
<evidence type="ECO:0000313" key="1">
    <source>
        <dbReference type="EMBL" id="KAF9620902.1"/>
    </source>
</evidence>
<reference evidence="1 2" key="1">
    <citation type="submission" date="2020-10" db="EMBL/GenBank/DDBJ databases">
        <title>The Coptis chinensis genome and diversification of protoberbering-type alkaloids.</title>
        <authorList>
            <person name="Wang B."/>
            <person name="Shu S."/>
            <person name="Song C."/>
            <person name="Liu Y."/>
        </authorList>
    </citation>
    <scope>NUCLEOTIDE SEQUENCE [LARGE SCALE GENOMIC DNA]</scope>
    <source>
        <strain evidence="1">HL-2020</strain>
        <tissue evidence="1">Leaf</tissue>
    </source>
</reference>
<dbReference type="InterPro" id="IPR036758">
    <property type="entry name" value="At5g01610-like"/>
</dbReference>
<dbReference type="OrthoDB" id="1919346at2759"/>
<dbReference type="InterPro" id="IPR007493">
    <property type="entry name" value="DUF538"/>
</dbReference>
<dbReference type="Gene3D" id="2.30.240.10">
    <property type="entry name" value="At5g01610-like"/>
    <property type="match status" value="1"/>
</dbReference>
<dbReference type="SUPFAM" id="SSF141562">
    <property type="entry name" value="At5g01610-like"/>
    <property type="match status" value="1"/>
</dbReference>
<evidence type="ECO:0000313" key="2">
    <source>
        <dbReference type="Proteomes" id="UP000631114"/>
    </source>
</evidence>
<dbReference type="Proteomes" id="UP000631114">
    <property type="component" value="Unassembled WGS sequence"/>
</dbReference>
<organism evidence="1 2">
    <name type="scientific">Coptis chinensis</name>
    <dbReference type="NCBI Taxonomy" id="261450"/>
    <lineage>
        <taxon>Eukaryota</taxon>
        <taxon>Viridiplantae</taxon>
        <taxon>Streptophyta</taxon>
        <taxon>Embryophyta</taxon>
        <taxon>Tracheophyta</taxon>
        <taxon>Spermatophyta</taxon>
        <taxon>Magnoliopsida</taxon>
        <taxon>Ranunculales</taxon>
        <taxon>Ranunculaceae</taxon>
        <taxon>Coptidoideae</taxon>
        <taxon>Coptis</taxon>
    </lineage>
</organism>
<accession>A0A835M915</accession>